<name>A0A7G9LPH8_9BACT</name>
<dbReference type="RefSeq" id="WP_187474780.1">
    <property type="nucleotide sequence ID" value="NZ_CP060693.1"/>
</dbReference>
<dbReference type="AlphaFoldDB" id="A0A7G9LPH8"/>
<accession>A0A7G9LPH8</accession>
<sequence>MGLSKTQISKLYVTIFGRASEVEGNIYWQQQAGNMSDIANDMLNTQAAKDYFGATLNDNQAFIEFIYKNSLNKTYEQDPGGINYWTNLLNSGVSKGDIVKMMIEAIDSYAPDGINYDPNDIATVNAYNQFANRVEISDYTADTVQKAPTDYSTSMSFNNDLVVTYDSNTLHTAKQNIGNNLEFHNFPNNNLYDYTNGFFTNNSSSDIIVTDLGMKVNGNLNFEGQNIVFQMNGTIEKGISVTSNMGNEYMPGFNFPDEVISPYESMDLYDFLPNQDFISIPGFSGQMDMELSLITTIGVFIDETTVYF</sequence>
<evidence type="ECO:0000313" key="2">
    <source>
        <dbReference type="EMBL" id="QNM90527.1"/>
    </source>
</evidence>
<dbReference type="InterPro" id="IPR025282">
    <property type="entry name" value="DUF4214"/>
</dbReference>
<organism evidence="2 3">
    <name type="scientific">Aliarcobacter cryaerophilus</name>
    <dbReference type="NCBI Taxonomy" id="28198"/>
    <lineage>
        <taxon>Bacteria</taxon>
        <taxon>Pseudomonadati</taxon>
        <taxon>Campylobacterota</taxon>
        <taxon>Epsilonproteobacteria</taxon>
        <taxon>Campylobacterales</taxon>
        <taxon>Arcobacteraceae</taxon>
        <taxon>Aliarcobacter</taxon>
    </lineage>
</organism>
<dbReference type="Pfam" id="PF13946">
    <property type="entry name" value="DUF4214"/>
    <property type="match status" value="1"/>
</dbReference>
<gene>
    <name evidence="2" type="ORF">HOO34_01980</name>
</gene>
<proteinExistence type="predicted"/>
<evidence type="ECO:0000313" key="3">
    <source>
        <dbReference type="Proteomes" id="UP000515842"/>
    </source>
</evidence>
<reference evidence="2 3" key="1">
    <citation type="journal article" date="2020" name="Front. Microbiol.">
        <title>Genomic Analysis and Antimicrobial Resistance of Aliarcobacter cryaerophilus Strains From German Water Poultry.</title>
        <authorList>
            <person name="Muller E."/>
            <person name="Hotzel H."/>
            <person name="Ahlers C."/>
            <person name="Hanel I."/>
            <person name="Tomaso H."/>
            <person name="Abdel-Glil M.Y."/>
        </authorList>
    </citation>
    <scope>NUCLEOTIDE SEQUENCE [LARGE SCALE GENOMIC DNA]</scope>
    <source>
        <strain evidence="2 3">16CS1285-4</strain>
    </source>
</reference>
<feature type="domain" description="DUF4214" evidence="1">
    <location>
        <begin position="49"/>
        <end position="105"/>
    </location>
</feature>
<protein>
    <submittedName>
        <fullName evidence="2">DUF4214 domain-containing protein</fullName>
    </submittedName>
</protein>
<evidence type="ECO:0000259" key="1">
    <source>
        <dbReference type="Pfam" id="PF13946"/>
    </source>
</evidence>
<dbReference type="Proteomes" id="UP000515842">
    <property type="component" value="Chromosome"/>
</dbReference>
<dbReference type="EMBL" id="CP060693">
    <property type="protein sequence ID" value="QNM90527.1"/>
    <property type="molecule type" value="Genomic_DNA"/>
</dbReference>